<dbReference type="EMBL" id="APNK01000002">
    <property type="protein sequence ID" value="KEZ78846.1"/>
    <property type="molecule type" value="Genomic_DNA"/>
</dbReference>
<evidence type="ECO:0000259" key="1">
    <source>
        <dbReference type="Pfam" id="PF22818"/>
    </source>
</evidence>
<dbReference type="Gene3D" id="3.10.129.10">
    <property type="entry name" value="Hotdog Thioesterase"/>
    <property type="match status" value="1"/>
</dbReference>
<accession>A0A084IQ62</accession>
<dbReference type="Proteomes" id="UP000028302">
    <property type="component" value="Unassembled WGS sequence"/>
</dbReference>
<sequence length="100" mass="10790">MADHVFTIDTGHCCLDGHFPDAPIVPGVVLLDHVIRAAAERYGGRLRRIVRCKFVAALRPDEACCIELAPKSASRLQFVCNGPDGCVAMGVIEWSTPIDG</sequence>
<keyword evidence="3" id="KW-1185">Reference proteome</keyword>
<proteinExistence type="predicted"/>
<protein>
    <submittedName>
        <fullName evidence="2">3-hydroxymyristoyl/3-hydroxydecanoyl-(Acyl carrier protein) dehydratase</fullName>
    </submittedName>
</protein>
<dbReference type="SUPFAM" id="SSF54637">
    <property type="entry name" value="Thioesterase/thiol ester dehydrase-isomerase"/>
    <property type="match status" value="1"/>
</dbReference>
<dbReference type="AlphaFoldDB" id="A0A084IQ62"/>
<organism evidence="2 3">
    <name type="scientific">Salinisphaera hydrothermalis (strain C41B8)</name>
    <dbReference type="NCBI Taxonomy" id="1304275"/>
    <lineage>
        <taxon>Bacteria</taxon>
        <taxon>Pseudomonadati</taxon>
        <taxon>Pseudomonadota</taxon>
        <taxon>Gammaproteobacteria</taxon>
        <taxon>Salinisphaerales</taxon>
        <taxon>Salinisphaeraceae</taxon>
        <taxon>Salinisphaera</taxon>
    </lineage>
</organism>
<dbReference type="InterPro" id="IPR054545">
    <property type="entry name" value="ApeI-like"/>
</dbReference>
<dbReference type="eggNOG" id="COG0764">
    <property type="taxonomic scope" value="Bacteria"/>
</dbReference>
<feature type="domain" description="ApeI dehydratase-like" evidence="1">
    <location>
        <begin position="5"/>
        <end position="83"/>
    </location>
</feature>
<reference evidence="2 3" key="1">
    <citation type="submission" date="2013-03" db="EMBL/GenBank/DDBJ databases">
        <title>Salinisphaera hydrothermalis C41B8 Genome Sequencing.</title>
        <authorList>
            <person name="Li C."/>
            <person name="Lai Q."/>
            <person name="Shao Z."/>
        </authorList>
    </citation>
    <scope>NUCLEOTIDE SEQUENCE [LARGE SCALE GENOMIC DNA]</scope>
    <source>
        <strain evidence="2 3">C41B8</strain>
    </source>
</reference>
<gene>
    <name evidence="2" type="ORF">C41B8_01912</name>
</gene>
<dbReference type="RefSeq" id="WP_051882732.1">
    <property type="nucleotide sequence ID" value="NZ_APNK01000002.1"/>
</dbReference>
<comment type="caution">
    <text evidence="2">The sequence shown here is derived from an EMBL/GenBank/DDBJ whole genome shotgun (WGS) entry which is preliminary data.</text>
</comment>
<evidence type="ECO:0000313" key="2">
    <source>
        <dbReference type="EMBL" id="KEZ78846.1"/>
    </source>
</evidence>
<dbReference type="STRING" id="1304275.C41B8_01912"/>
<dbReference type="Pfam" id="PF22818">
    <property type="entry name" value="ApeI-like"/>
    <property type="match status" value="1"/>
</dbReference>
<evidence type="ECO:0000313" key="3">
    <source>
        <dbReference type="Proteomes" id="UP000028302"/>
    </source>
</evidence>
<name>A0A084IQ62_SALHC</name>
<dbReference type="InterPro" id="IPR029069">
    <property type="entry name" value="HotDog_dom_sf"/>
</dbReference>